<keyword evidence="2" id="KW-0067">ATP-binding</keyword>
<evidence type="ECO:0000259" key="3">
    <source>
        <dbReference type="Pfam" id="PF13614"/>
    </source>
</evidence>
<evidence type="ECO:0000313" key="4">
    <source>
        <dbReference type="EMBL" id="ACK92943.1"/>
    </source>
</evidence>
<dbReference type="GO" id="GO:0051782">
    <property type="term" value="P:negative regulation of cell division"/>
    <property type="evidence" value="ECO:0007669"/>
    <property type="project" value="TreeGrafter"/>
</dbReference>
<proteinExistence type="predicted"/>
<evidence type="ECO:0000256" key="2">
    <source>
        <dbReference type="ARBA" id="ARBA00022840"/>
    </source>
</evidence>
<evidence type="ECO:0000313" key="5">
    <source>
        <dbReference type="Proteomes" id="UP000001363"/>
    </source>
</evidence>
<dbReference type="AlphaFoldDB" id="B7JTI5"/>
<dbReference type="PANTHER" id="PTHR43384">
    <property type="entry name" value="SEPTUM SITE-DETERMINING PROTEIN MIND HOMOLOG, CHLOROPLASTIC-RELATED"/>
    <property type="match status" value="1"/>
</dbReference>
<gene>
    <name evidence="4" type="ordered locus">BCAH820_B0085</name>
</gene>
<dbReference type="Gene3D" id="3.40.50.300">
    <property type="entry name" value="P-loop containing nucleotide triphosphate hydrolases"/>
    <property type="match status" value="1"/>
</dbReference>
<dbReference type="InterPro" id="IPR050625">
    <property type="entry name" value="ParA/MinD_ATPase"/>
</dbReference>
<protein>
    <submittedName>
        <fullName evidence="4">SAF domain family</fullName>
    </submittedName>
</protein>
<dbReference type="PANTHER" id="PTHR43384:SF6">
    <property type="entry name" value="SEPTUM SITE-DETERMINING PROTEIN MIND HOMOLOG, CHLOROPLASTIC"/>
    <property type="match status" value="1"/>
</dbReference>
<dbReference type="HOGENOM" id="CLU_087198_0_0_9"/>
<keyword evidence="1" id="KW-0547">Nucleotide-binding</keyword>
<organism evidence="4 5">
    <name type="scientific">Bacillus cereus (strain AH820)</name>
    <dbReference type="NCBI Taxonomy" id="405535"/>
    <lineage>
        <taxon>Bacteria</taxon>
        <taxon>Bacillati</taxon>
        <taxon>Bacillota</taxon>
        <taxon>Bacilli</taxon>
        <taxon>Bacillales</taxon>
        <taxon>Bacillaceae</taxon>
        <taxon>Bacillus</taxon>
        <taxon>Bacillus cereus group</taxon>
    </lineage>
</organism>
<dbReference type="Proteomes" id="UP000001363">
    <property type="component" value="Plasmid pAH820_272"/>
</dbReference>
<evidence type="ECO:0000256" key="1">
    <source>
        <dbReference type="ARBA" id="ARBA00022741"/>
    </source>
</evidence>
<name>B7JTI5_BACC0</name>
<geneLocation type="plasmid" evidence="4 5">
    <name>pAH820_272</name>
</geneLocation>
<dbReference type="InterPro" id="IPR027417">
    <property type="entry name" value="P-loop_NTPase"/>
</dbReference>
<accession>B7JTI5</accession>
<dbReference type="KEGG" id="bcu:BCAH820_B0085"/>
<sequence length="283" mass="32175">MNLSKKGVIKMERQARIIAFYATNENVGKSTLSIAMANELAHLGKKVLYVEADQVRPSFAVGTGLSHDSKNILELVRKENEYNLSQYICTKQDLLERKVNPRLMQKLHDKMGFLVFPSGYNLAQFPEIQNKELFVTTFIESLVDTEYDFIILSVPTELSEVLSYPILYQSDLVVHVLNGNPRGAIAIKRELQLLEEAKLTLPRMIHVLNMGDEDYVEDIEKLSSQKIAVTIPYDRDRTSYEWGMQFGSPQINTKVHHIMEAAGLDIPTQHTSSMKKGLFGLRN</sequence>
<dbReference type="GO" id="GO:0009898">
    <property type="term" value="C:cytoplasmic side of plasma membrane"/>
    <property type="evidence" value="ECO:0007669"/>
    <property type="project" value="TreeGrafter"/>
</dbReference>
<dbReference type="GO" id="GO:0005829">
    <property type="term" value="C:cytosol"/>
    <property type="evidence" value="ECO:0007669"/>
    <property type="project" value="TreeGrafter"/>
</dbReference>
<dbReference type="GO" id="GO:0016887">
    <property type="term" value="F:ATP hydrolysis activity"/>
    <property type="evidence" value="ECO:0007669"/>
    <property type="project" value="TreeGrafter"/>
</dbReference>
<dbReference type="Pfam" id="PF13614">
    <property type="entry name" value="AAA_31"/>
    <property type="match status" value="1"/>
</dbReference>
<feature type="domain" description="AAA" evidence="3">
    <location>
        <begin position="16"/>
        <end position="188"/>
    </location>
</feature>
<dbReference type="EMBL" id="CP001285">
    <property type="protein sequence ID" value="ACK92943.1"/>
    <property type="molecule type" value="Genomic_DNA"/>
</dbReference>
<dbReference type="GO" id="GO:0005524">
    <property type="term" value="F:ATP binding"/>
    <property type="evidence" value="ECO:0007669"/>
    <property type="project" value="UniProtKB-KW"/>
</dbReference>
<keyword evidence="4" id="KW-0614">Plasmid</keyword>
<dbReference type="InterPro" id="IPR025669">
    <property type="entry name" value="AAA_dom"/>
</dbReference>
<dbReference type="SUPFAM" id="SSF52540">
    <property type="entry name" value="P-loop containing nucleoside triphosphate hydrolases"/>
    <property type="match status" value="1"/>
</dbReference>
<reference evidence="4 5" key="1">
    <citation type="submission" date="2008-10" db="EMBL/GenBank/DDBJ databases">
        <title>Genome sequence of Bacillus cereus AH820.</title>
        <authorList>
            <person name="Dodson R.J."/>
            <person name="Durkin A.S."/>
            <person name="Rosovitz M.J."/>
            <person name="Rasko D.A."/>
            <person name="Hoffmaster A."/>
            <person name="Ravel J."/>
            <person name="Sutton G."/>
        </authorList>
    </citation>
    <scope>NUCLEOTIDE SEQUENCE [LARGE SCALE GENOMIC DNA]</scope>
    <source>
        <strain evidence="4 5">AH820</strain>
        <plasmid evidence="5">Plasmid pAH820_272</plasmid>
    </source>
</reference>